<dbReference type="EMBL" id="AMZH03012015">
    <property type="protein sequence ID" value="RRT51816.1"/>
    <property type="molecule type" value="Genomic_DNA"/>
</dbReference>
<gene>
    <name evidence="2" type="ORF">B296_00050864</name>
</gene>
<protein>
    <submittedName>
        <fullName evidence="2">Uncharacterized protein</fullName>
    </submittedName>
</protein>
<sequence length="150" mass="17061">MSRKTHRPQWRPRKIFAPPRHRTRSSRTWPAEKKTDRAAVRMTTGIEFSKGFGGRTAALRCQIKANKNKIKKRPQGRLMNPRERGGNERERRALEGSTAATSKKREEEGEEEEEVPGGFPSREILVAALEIMAATALTSPGIVSWRARQR</sequence>
<feature type="non-terminal residue" evidence="2">
    <location>
        <position position="150"/>
    </location>
</feature>
<dbReference type="AlphaFoldDB" id="A0A426YJE8"/>
<name>A0A426YJE8_ENSVE</name>
<feature type="region of interest" description="Disordered" evidence="1">
    <location>
        <begin position="71"/>
        <end position="119"/>
    </location>
</feature>
<comment type="caution">
    <text evidence="2">The sequence shown here is derived from an EMBL/GenBank/DDBJ whole genome shotgun (WGS) entry which is preliminary data.</text>
</comment>
<feature type="region of interest" description="Disordered" evidence="1">
    <location>
        <begin position="1"/>
        <end position="37"/>
    </location>
</feature>
<evidence type="ECO:0000256" key="1">
    <source>
        <dbReference type="SAM" id="MobiDB-lite"/>
    </source>
</evidence>
<reference evidence="2 3" key="1">
    <citation type="journal article" date="2014" name="Agronomy (Basel)">
        <title>A Draft Genome Sequence for Ensete ventricosum, the Drought-Tolerant Tree Against Hunger.</title>
        <authorList>
            <person name="Harrison J."/>
            <person name="Moore K.A."/>
            <person name="Paszkiewicz K."/>
            <person name="Jones T."/>
            <person name="Grant M."/>
            <person name="Ambacheew D."/>
            <person name="Muzemil S."/>
            <person name="Studholme D.J."/>
        </authorList>
    </citation>
    <scope>NUCLEOTIDE SEQUENCE [LARGE SCALE GENOMIC DNA]</scope>
</reference>
<organism evidence="2 3">
    <name type="scientific">Ensete ventricosum</name>
    <name type="common">Abyssinian banana</name>
    <name type="synonym">Musa ensete</name>
    <dbReference type="NCBI Taxonomy" id="4639"/>
    <lineage>
        <taxon>Eukaryota</taxon>
        <taxon>Viridiplantae</taxon>
        <taxon>Streptophyta</taxon>
        <taxon>Embryophyta</taxon>
        <taxon>Tracheophyta</taxon>
        <taxon>Spermatophyta</taxon>
        <taxon>Magnoliopsida</taxon>
        <taxon>Liliopsida</taxon>
        <taxon>Zingiberales</taxon>
        <taxon>Musaceae</taxon>
        <taxon>Ensete</taxon>
    </lineage>
</organism>
<evidence type="ECO:0000313" key="2">
    <source>
        <dbReference type="EMBL" id="RRT51816.1"/>
    </source>
</evidence>
<evidence type="ECO:0000313" key="3">
    <source>
        <dbReference type="Proteomes" id="UP000287651"/>
    </source>
</evidence>
<dbReference type="Proteomes" id="UP000287651">
    <property type="component" value="Unassembled WGS sequence"/>
</dbReference>
<feature type="compositionally biased region" description="Basic and acidic residues" evidence="1">
    <location>
        <begin position="80"/>
        <end position="94"/>
    </location>
</feature>
<feature type="compositionally biased region" description="Basic residues" evidence="1">
    <location>
        <begin position="1"/>
        <end position="25"/>
    </location>
</feature>
<accession>A0A426YJE8</accession>
<proteinExistence type="predicted"/>